<evidence type="ECO:0000313" key="4">
    <source>
        <dbReference type="Proteomes" id="UP001140453"/>
    </source>
</evidence>
<dbReference type="InterPro" id="IPR009057">
    <property type="entry name" value="Homeodomain-like_sf"/>
</dbReference>
<feature type="domain" description="Myb-like" evidence="2">
    <location>
        <begin position="84"/>
        <end position="134"/>
    </location>
</feature>
<dbReference type="EMBL" id="JAPEVB010000002">
    <property type="protein sequence ID" value="KAJ4393768.1"/>
    <property type="molecule type" value="Genomic_DNA"/>
</dbReference>
<comment type="caution">
    <text evidence="3">The sequence shown here is derived from an EMBL/GenBank/DDBJ whole genome shotgun (WGS) entry which is preliminary data.</text>
</comment>
<dbReference type="AlphaFoldDB" id="A0A9W8YYI0"/>
<feature type="compositionally biased region" description="Low complexity" evidence="1">
    <location>
        <begin position="266"/>
        <end position="278"/>
    </location>
</feature>
<feature type="compositionally biased region" description="Polar residues" evidence="1">
    <location>
        <begin position="71"/>
        <end position="94"/>
    </location>
</feature>
<proteinExistence type="predicted"/>
<evidence type="ECO:0000313" key="3">
    <source>
        <dbReference type="EMBL" id="KAJ4393768.1"/>
    </source>
</evidence>
<feature type="compositionally biased region" description="Polar residues" evidence="1">
    <location>
        <begin position="242"/>
        <end position="254"/>
    </location>
</feature>
<protein>
    <recommendedName>
        <fullName evidence="2">Myb-like domain-containing protein</fullName>
    </recommendedName>
</protein>
<sequence length="320" mass="35272">MAYYSTRQMPTTDAYYGGMNTTAPAMPTSLAPSYEPYAVAPLMMHPSAHPAGGHHSHHSSISSSYRHLTPDPQTRVPQSSLPTQHRASSGAWNANDDQTLLGARASGQNWAQIQQNYFPTKTSNACRKRHERLMERKGADDWDNRKMETIAQEYMKMRKEIWGPLAQRTGEKWNVVEQKCMSNGLKNLQGHARAGARRERIEQGLPPTDPYGDDSGISMEGLTPGEELDAEDPWGSPDRRSTSVGAQSYGTGPHSTYGLHPQQYPSHNHSYSSSVSSSTAGYGQDQAHSQSSSPYMDPVPRMPSVDMGIDSIINRPGPQN</sequence>
<dbReference type="SUPFAM" id="SSF46689">
    <property type="entry name" value="Homeodomain-like"/>
    <property type="match status" value="1"/>
</dbReference>
<reference evidence="3" key="1">
    <citation type="submission" date="2022-10" db="EMBL/GenBank/DDBJ databases">
        <title>Tapping the CABI collections for fungal endophytes: first genome assemblies for Collariella, Neodidymelliopsis, Ascochyta clinopodiicola, Didymella pomorum, Didymosphaeria variabile, Neocosmospora piperis and Neocucurbitaria cava.</title>
        <authorList>
            <person name="Hill R."/>
        </authorList>
    </citation>
    <scope>NUCLEOTIDE SEQUENCE</scope>
    <source>
        <strain evidence="3">IMI 355082</strain>
    </source>
</reference>
<gene>
    <name evidence="3" type="ORF">N0V93_002983</name>
</gene>
<dbReference type="Gene3D" id="1.10.10.60">
    <property type="entry name" value="Homeodomain-like"/>
    <property type="match status" value="1"/>
</dbReference>
<name>A0A9W8YYI0_9PEZI</name>
<keyword evidence="4" id="KW-1185">Reference proteome</keyword>
<organism evidence="3 4">
    <name type="scientific">Gnomoniopsis smithogilvyi</name>
    <dbReference type="NCBI Taxonomy" id="1191159"/>
    <lineage>
        <taxon>Eukaryota</taxon>
        <taxon>Fungi</taxon>
        <taxon>Dikarya</taxon>
        <taxon>Ascomycota</taxon>
        <taxon>Pezizomycotina</taxon>
        <taxon>Sordariomycetes</taxon>
        <taxon>Sordariomycetidae</taxon>
        <taxon>Diaporthales</taxon>
        <taxon>Gnomoniaceae</taxon>
        <taxon>Gnomoniopsis</taxon>
    </lineage>
</organism>
<dbReference type="InterPro" id="IPR001005">
    <property type="entry name" value="SANT/Myb"/>
</dbReference>
<dbReference type="Proteomes" id="UP001140453">
    <property type="component" value="Unassembled WGS sequence"/>
</dbReference>
<evidence type="ECO:0000259" key="2">
    <source>
        <dbReference type="PROSITE" id="PS50090"/>
    </source>
</evidence>
<dbReference type="OrthoDB" id="4151352at2759"/>
<evidence type="ECO:0000256" key="1">
    <source>
        <dbReference type="SAM" id="MobiDB-lite"/>
    </source>
</evidence>
<dbReference type="PROSITE" id="PS50090">
    <property type="entry name" value="MYB_LIKE"/>
    <property type="match status" value="1"/>
</dbReference>
<feature type="region of interest" description="Disordered" evidence="1">
    <location>
        <begin position="189"/>
        <end position="320"/>
    </location>
</feature>
<feature type="region of interest" description="Disordered" evidence="1">
    <location>
        <begin position="48"/>
        <end position="94"/>
    </location>
</feature>
<accession>A0A9W8YYI0</accession>